<evidence type="ECO:0000313" key="1">
    <source>
        <dbReference type="EMBL" id="GMN20757.1"/>
    </source>
</evidence>
<protein>
    <submittedName>
        <fullName evidence="1">Uncharacterized protein</fullName>
    </submittedName>
</protein>
<keyword evidence="2" id="KW-1185">Reference proteome</keyword>
<dbReference type="Proteomes" id="UP001187192">
    <property type="component" value="Unassembled WGS sequence"/>
</dbReference>
<name>A0AA88CLC5_FICCA</name>
<comment type="caution">
    <text evidence="1">The sequence shown here is derived from an EMBL/GenBank/DDBJ whole genome shotgun (WGS) entry which is preliminary data.</text>
</comment>
<reference evidence="1" key="1">
    <citation type="submission" date="2023-07" db="EMBL/GenBank/DDBJ databases">
        <title>draft genome sequence of fig (Ficus carica).</title>
        <authorList>
            <person name="Takahashi T."/>
            <person name="Nishimura K."/>
        </authorList>
    </citation>
    <scope>NUCLEOTIDE SEQUENCE</scope>
</reference>
<evidence type="ECO:0000313" key="2">
    <source>
        <dbReference type="Proteomes" id="UP001187192"/>
    </source>
</evidence>
<organism evidence="1 2">
    <name type="scientific">Ficus carica</name>
    <name type="common">Common fig</name>
    <dbReference type="NCBI Taxonomy" id="3494"/>
    <lineage>
        <taxon>Eukaryota</taxon>
        <taxon>Viridiplantae</taxon>
        <taxon>Streptophyta</taxon>
        <taxon>Embryophyta</taxon>
        <taxon>Tracheophyta</taxon>
        <taxon>Spermatophyta</taxon>
        <taxon>Magnoliopsida</taxon>
        <taxon>eudicotyledons</taxon>
        <taxon>Gunneridae</taxon>
        <taxon>Pentapetalae</taxon>
        <taxon>rosids</taxon>
        <taxon>fabids</taxon>
        <taxon>Rosales</taxon>
        <taxon>Moraceae</taxon>
        <taxon>Ficeae</taxon>
        <taxon>Ficus</taxon>
    </lineage>
</organism>
<proteinExistence type="predicted"/>
<dbReference type="EMBL" id="BTGU01005203">
    <property type="protein sequence ID" value="GMN20757.1"/>
    <property type="molecule type" value="Genomic_DNA"/>
</dbReference>
<accession>A0AA88CLC5</accession>
<sequence>MSLSLLSPSLLYAGGFVTMEKHLNDGNAYYASGFRNRDLISSTVDDDDDGLGVGAPSVSSGDCNREALEIAIFVLVLISIYGEIWQCL</sequence>
<dbReference type="AlphaFoldDB" id="A0AA88CLC5"/>
<gene>
    <name evidence="1" type="ORF">TIFTF001_047167</name>
</gene>